<feature type="transmembrane region" description="Helical" evidence="12">
    <location>
        <begin position="94"/>
        <end position="110"/>
    </location>
</feature>
<keyword evidence="6" id="KW-0598">Phosphotransferase system</keyword>
<dbReference type="GO" id="GO:0009401">
    <property type="term" value="P:phosphoenolpyruvate-dependent sugar phosphotransferase system"/>
    <property type="evidence" value="ECO:0007669"/>
    <property type="project" value="UniProtKB-KW"/>
</dbReference>
<keyword evidence="7 12" id="KW-0812">Transmembrane</keyword>
<dbReference type="InterPro" id="IPR010974">
    <property type="entry name" value="PTS_IIBC_nag"/>
</dbReference>
<feature type="transmembrane region" description="Helical" evidence="12">
    <location>
        <begin position="275"/>
        <end position="302"/>
    </location>
</feature>
<keyword evidence="4" id="KW-0762">Sugar transport</keyword>
<dbReference type="GO" id="GO:0015572">
    <property type="term" value="F:N-acetylglucosamine transmembrane transporter activity"/>
    <property type="evidence" value="ECO:0007669"/>
    <property type="project" value="InterPro"/>
</dbReference>
<dbReference type="GO" id="GO:0019866">
    <property type="term" value="C:organelle inner membrane"/>
    <property type="evidence" value="ECO:0007669"/>
    <property type="project" value="InterPro"/>
</dbReference>
<dbReference type="NCBIfam" id="TIGR01998">
    <property type="entry name" value="PTS-II-BC-nag"/>
    <property type="match status" value="1"/>
</dbReference>
<accession>A0A1I2TSA9</accession>
<keyword evidence="8" id="KW-0418">Kinase</keyword>
<dbReference type="SUPFAM" id="SSF55604">
    <property type="entry name" value="Glucose permease domain IIB"/>
    <property type="match status" value="1"/>
</dbReference>
<feature type="active site" description="Phosphocysteine intermediate; for EIIB activity" evidence="11">
    <location>
        <position position="405"/>
    </location>
</feature>
<dbReference type="AlphaFoldDB" id="A0A1I2TSA9"/>
<evidence type="ECO:0000259" key="13">
    <source>
        <dbReference type="PROSITE" id="PS51093"/>
    </source>
</evidence>
<feature type="transmembrane region" description="Helical" evidence="12">
    <location>
        <begin position="328"/>
        <end position="349"/>
    </location>
</feature>
<dbReference type="Gene3D" id="2.70.70.10">
    <property type="entry name" value="Glucose Permease (Domain IIA)"/>
    <property type="match status" value="1"/>
</dbReference>
<dbReference type="PROSITE" id="PS00371">
    <property type="entry name" value="PTS_EIIA_TYPE_1_HIS"/>
    <property type="match status" value="1"/>
</dbReference>
<dbReference type="InterPro" id="IPR003352">
    <property type="entry name" value="PTS_EIIC"/>
</dbReference>
<dbReference type="EMBL" id="FOOY01000017">
    <property type="protein sequence ID" value="SFG67835.1"/>
    <property type="molecule type" value="Genomic_DNA"/>
</dbReference>
<dbReference type="STRING" id="269670.SAMN02982927_02419"/>
<evidence type="ECO:0000256" key="8">
    <source>
        <dbReference type="ARBA" id="ARBA00022777"/>
    </source>
</evidence>
<feature type="transmembrane region" description="Helical" evidence="12">
    <location>
        <begin position="70"/>
        <end position="88"/>
    </location>
</feature>
<evidence type="ECO:0000259" key="15">
    <source>
        <dbReference type="PROSITE" id="PS51103"/>
    </source>
</evidence>
<dbReference type="Pfam" id="PF02378">
    <property type="entry name" value="PTS_EIIC"/>
    <property type="match status" value="1"/>
</dbReference>
<feature type="domain" description="PTS EIIC type-1" evidence="15">
    <location>
        <begin position="1"/>
        <end position="361"/>
    </location>
</feature>
<evidence type="ECO:0000313" key="17">
    <source>
        <dbReference type="Proteomes" id="UP000198752"/>
    </source>
</evidence>
<reference evidence="17" key="1">
    <citation type="submission" date="2016-10" db="EMBL/GenBank/DDBJ databases">
        <authorList>
            <person name="Varghese N."/>
            <person name="Submissions S."/>
        </authorList>
    </citation>
    <scope>NUCLEOTIDE SEQUENCE [LARGE SCALE GENOMIC DNA]</scope>
    <source>
        <strain evidence="17">ATCC 700379</strain>
    </source>
</reference>
<protein>
    <submittedName>
        <fullName evidence="16">PTS system, N-acetylglucosamine-specific IIC component</fullName>
    </submittedName>
</protein>
<evidence type="ECO:0000256" key="2">
    <source>
        <dbReference type="ARBA" id="ARBA00022448"/>
    </source>
</evidence>
<dbReference type="InterPro" id="IPR018113">
    <property type="entry name" value="PTrfase_EIIB_Cys"/>
</dbReference>
<dbReference type="FunFam" id="2.70.70.10:FF:000001">
    <property type="entry name" value="PTS system glucose-specific IIA component"/>
    <property type="match status" value="1"/>
</dbReference>
<keyword evidence="3" id="KW-1003">Cell membrane</keyword>
<dbReference type="GO" id="GO:0005886">
    <property type="term" value="C:plasma membrane"/>
    <property type="evidence" value="ECO:0007669"/>
    <property type="project" value="UniProtKB-SubCell"/>
</dbReference>
<dbReference type="NCBIfam" id="TIGR00826">
    <property type="entry name" value="EIIB_glc"/>
    <property type="match status" value="1"/>
</dbReference>
<dbReference type="InterPro" id="IPR001996">
    <property type="entry name" value="PTS_IIB_1"/>
</dbReference>
<dbReference type="FunFam" id="3.30.1360.60:FF:000001">
    <property type="entry name" value="PTS system glucose-specific IIBC component PtsG"/>
    <property type="match status" value="1"/>
</dbReference>
<evidence type="ECO:0000256" key="5">
    <source>
        <dbReference type="ARBA" id="ARBA00022679"/>
    </source>
</evidence>
<gene>
    <name evidence="16" type="ORF">SAMN02982927_02419</name>
</gene>
<keyword evidence="17" id="KW-1185">Reference proteome</keyword>
<keyword evidence="10 12" id="KW-0472">Membrane</keyword>
<feature type="transmembrane region" description="Helical" evidence="12">
    <location>
        <begin position="225"/>
        <end position="245"/>
    </location>
</feature>
<dbReference type="PROSITE" id="PS51098">
    <property type="entry name" value="PTS_EIIB_TYPE_1"/>
    <property type="match status" value="1"/>
</dbReference>
<dbReference type="PANTHER" id="PTHR30009">
    <property type="entry name" value="CYTOCHROME C-TYPE SYNTHESIS PROTEIN AND PTS TRANSMEMBRANE COMPONENT"/>
    <property type="match status" value="1"/>
</dbReference>
<dbReference type="InterPro" id="IPR001127">
    <property type="entry name" value="PTS_EIIA_1_perm"/>
</dbReference>
<dbReference type="RefSeq" id="WP_093673304.1">
    <property type="nucleotide sequence ID" value="NZ_FOOY01000017.1"/>
</dbReference>
<dbReference type="PROSITE" id="PS51103">
    <property type="entry name" value="PTS_EIIC_TYPE_1"/>
    <property type="match status" value="1"/>
</dbReference>
<keyword evidence="5" id="KW-0808">Transferase</keyword>
<dbReference type="Pfam" id="PF00358">
    <property type="entry name" value="PTS_EIIA_1"/>
    <property type="match status" value="1"/>
</dbReference>
<evidence type="ECO:0000256" key="4">
    <source>
        <dbReference type="ARBA" id="ARBA00022597"/>
    </source>
</evidence>
<dbReference type="NCBIfam" id="TIGR00830">
    <property type="entry name" value="PTBA"/>
    <property type="match status" value="1"/>
</dbReference>
<evidence type="ECO:0000256" key="11">
    <source>
        <dbReference type="PROSITE-ProRule" id="PRU00421"/>
    </source>
</evidence>
<evidence type="ECO:0000259" key="14">
    <source>
        <dbReference type="PROSITE" id="PS51098"/>
    </source>
</evidence>
<dbReference type="GO" id="GO:0008982">
    <property type="term" value="F:protein-N(PI)-phosphohistidine-sugar phosphotransferase activity"/>
    <property type="evidence" value="ECO:0007669"/>
    <property type="project" value="InterPro"/>
</dbReference>
<feature type="transmembrane region" description="Helical" evidence="12">
    <location>
        <begin position="39"/>
        <end position="63"/>
    </location>
</feature>
<organism evidence="16 17">
    <name type="scientific">Sporolactobacillus nakayamae</name>
    <dbReference type="NCBI Taxonomy" id="269670"/>
    <lineage>
        <taxon>Bacteria</taxon>
        <taxon>Bacillati</taxon>
        <taxon>Bacillota</taxon>
        <taxon>Bacilli</taxon>
        <taxon>Bacillales</taxon>
        <taxon>Sporolactobacillaceae</taxon>
        <taxon>Sporolactobacillus</taxon>
    </lineage>
</organism>
<dbReference type="GO" id="GO:0015764">
    <property type="term" value="P:N-acetylglucosamine transport"/>
    <property type="evidence" value="ECO:0007669"/>
    <property type="project" value="TreeGrafter"/>
</dbReference>
<dbReference type="InterPro" id="IPR011055">
    <property type="entry name" value="Dup_hybrid_motif"/>
</dbReference>
<evidence type="ECO:0000256" key="6">
    <source>
        <dbReference type="ARBA" id="ARBA00022683"/>
    </source>
</evidence>
<dbReference type="PANTHER" id="PTHR30009:SF4">
    <property type="entry name" value="PTS SYSTEM N-ACETYLGLUCOSAMINE-SPECIFIC EIICBA COMPONENT"/>
    <property type="match status" value="1"/>
</dbReference>
<feature type="domain" description="PTS EIIA type-1" evidence="13">
    <location>
        <begin position="505"/>
        <end position="609"/>
    </location>
</feature>
<evidence type="ECO:0000256" key="9">
    <source>
        <dbReference type="ARBA" id="ARBA00022989"/>
    </source>
</evidence>
<comment type="subcellular location">
    <subcellularLocation>
        <location evidence="1">Cell membrane</location>
        <topology evidence="1">Multi-pass membrane protein</topology>
    </subcellularLocation>
</comment>
<dbReference type="InterPro" id="IPR036878">
    <property type="entry name" value="Glu_permease_IIB"/>
</dbReference>
<dbReference type="Proteomes" id="UP000198752">
    <property type="component" value="Unassembled WGS sequence"/>
</dbReference>
<proteinExistence type="predicted"/>
<evidence type="ECO:0000256" key="3">
    <source>
        <dbReference type="ARBA" id="ARBA00022475"/>
    </source>
</evidence>
<evidence type="ECO:0000256" key="12">
    <source>
        <dbReference type="SAM" id="Phobius"/>
    </source>
</evidence>
<dbReference type="GO" id="GO:0016301">
    <property type="term" value="F:kinase activity"/>
    <property type="evidence" value="ECO:0007669"/>
    <property type="project" value="UniProtKB-KW"/>
</dbReference>
<feature type="transmembrane region" description="Helical" evidence="12">
    <location>
        <begin position="162"/>
        <end position="178"/>
    </location>
</feature>
<dbReference type="SUPFAM" id="SSF51261">
    <property type="entry name" value="Duplicated hybrid motif"/>
    <property type="match status" value="1"/>
</dbReference>
<feature type="transmembrane region" description="Helical" evidence="12">
    <location>
        <begin position="130"/>
        <end position="150"/>
    </location>
</feature>
<dbReference type="Pfam" id="PF00367">
    <property type="entry name" value="PTS_EIIB"/>
    <property type="match status" value="1"/>
</dbReference>
<dbReference type="OrthoDB" id="9764327at2"/>
<dbReference type="Gene3D" id="3.30.1360.60">
    <property type="entry name" value="Glucose permease domain IIB"/>
    <property type="match status" value="1"/>
</dbReference>
<name>A0A1I2TSA9_9BACL</name>
<evidence type="ECO:0000256" key="10">
    <source>
        <dbReference type="ARBA" id="ARBA00023136"/>
    </source>
</evidence>
<sequence length="635" mass="67758">MLGFLQRIGKSLMLPIAALPAAALLLRLGQPDLFNVPFIAAAGNAVFSNLPLIFAIGIAVGFAKDNNGTAALAGAMGFFVLNACAISLNKTINLGVLGGIVAGIIAGMLYNRYHNIKLPDWLAFFGGRRFVPIVTSGTMLVIGFVFGYVWPYVQLGMSHLATWLYDAGVFGSAIYGLLNRLLLPLGLHHVINTLVWFEFGTYKGLHGEITRFLAGDPSAGLLLAGYFPIMMFGLPAACFAMIAAAKKEHRKAVSGMLAGIALTSFVTGVTEPIEFSFMFLAPVLYLIHAILTALSMAVTYALGIHDGFSFSAGAIDYVLNYRIAQKPLLLLVVGVVFAVIYFGVFYFAIKWFNLKTPGREDDDDLVDGSSDQISGIDADDKYEVLAAHLIKDIGGINNIATVDHCTTRLRLTVADSGIADDKAIKQHGAHGVVKVNKTNLQVIIGTDVEFVADAMRKLIQSSVDLTEAKLDDSAPEPSLATVSVGAELVCAPIKGKLLPLTDVPDKVFSEQMMGDGFAIDPDEGVVVSPVDGKVSGVFPTKHAVGLTGIDGMEVLIHIGLDTVKLNGEGFTNFVNEGDTVVKGQKLISFDIPVIKDKVPSLISPVIFTNLDPSKHVVLKKSGKVDLNEVDIISFG</sequence>
<evidence type="ECO:0000256" key="7">
    <source>
        <dbReference type="ARBA" id="ARBA00022692"/>
    </source>
</evidence>
<evidence type="ECO:0000313" key="16">
    <source>
        <dbReference type="EMBL" id="SFG67835.1"/>
    </source>
</evidence>
<dbReference type="InterPro" id="IPR050429">
    <property type="entry name" value="PTS_Glucose_EIICBA"/>
</dbReference>
<keyword evidence="9 12" id="KW-1133">Transmembrane helix</keyword>
<feature type="domain" description="PTS EIIB type-1" evidence="14">
    <location>
        <begin position="383"/>
        <end position="465"/>
    </location>
</feature>
<dbReference type="PROSITE" id="PS51093">
    <property type="entry name" value="PTS_EIIA_TYPE_1"/>
    <property type="match status" value="1"/>
</dbReference>
<evidence type="ECO:0000256" key="1">
    <source>
        <dbReference type="ARBA" id="ARBA00004651"/>
    </source>
</evidence>
<feature type="transmembrane region" description="Helical" evidence="12">
    <location>
        <begin position="252"/>
        <end position="269"/>
    </location>
</feature>
<dbReference type="CDD" id="cd00212">
    <property type="entry name" value="PTS_IIB_glc"/>
    <property type="match status" value="1"/>
</dbReference>
<keyword evidence="2" id="KW-0813">Transport</keyword>
<dbReference type="InterPro" id="IPR013013">
    <property type="entry name" value="PTS_EIIC_1"/>
</dbReference>
<dbReference type="GO" id="GO:0090563">
    <property type="term" value="F:protein-phosphocysteine-sugar phosphotransferase activity"/>
    <property type="evidence" value="ECO:0007669"/>
    <property type="project" value="TreeGrafter"/>
</dbReference>
<dbReference type="PROSITE" id="PS01035">
    <property type="entry name" value="PTS_EIIB_TYPE_1_CYS"/>
    <property type="match status" value="1"/>
</dbReference>